<dbReference type="InterPro" id="IPR036390">
    <property type="entry name" value="WH_DNA-bd_sf"/>
</dbReference>
<evidence type="ECO:0000313" key="6">
    <source>
        <dbReference type="Proteomes" id="UP000321685"/>
    </source>
</evidence>
<dbReference type="InterPro" id="IPR036388">
    <property type="entry name" value="WH-like_DNA-bd_sf"/>
</dbReference>
<evidence type="ECO:0000256" key="1">
    <source>
        <dbReference type="ARBA" id="ARBA00023015"/>
    </source>
</evidence>
<feature type="domain" description="HTH marR-type" evidence="4">
    <location>
        <begin position="9"/>
        <end position="142"/>
    </location>
</feature>
<keyword evidence="1" id="KW-0805">Transcription regulation</keyword>
<dbReference type="SUPFAM" id="SSF46785">
    <property type="entry name" value="Winged helix' DNA-binding domain"/>
    <property type="match status" value="1"/>
</dbReference>
<keyword evidence="6" id="KW-1185">Reference proteome</keyword>
<dbReference type="InterPro" id="IPR039422">
    <property type="entry name" value="MarR/SlyA-like"/>
</dbReference>
<dbReference type="GO" id="GO:0003700">
    <property type="term" value="F:DNA-binding transcription factor activity"/>
    <property type="evidence" value="ECO:0007669"/>
    <property type="project" value="InterPro"/>
</dbReference>
<dbReference type="OrthoDB" id="4629660at2"/>
<dbReference type="EMBL" id="BJVJ01000076">
    <property type="protein sequence ID" value="GEL26130.1"/>
    <property type="molecule type" value="Genomic_DNA"/>
</dbReference>
<evidence type="ECO:0000256" key="3">
    <source>
        <dbReference type="ARBA" id="ARBA00023163"/>
    </source>
</evidence>
<dbReference type="GO" id="GO:0003677">
    <property type="term" value="F:DNA binding"/>
    <property type="evidence" value="ECO:0007669"/>
    <property type="project" value="UniProtKB-KW"/>
</dbReference>
<comment type="caution">
    <text evidence="5">The sequence shown here is derived from an EMBL/GenBank/DDBJ whole genome shotgun (WGS) entry which is preliminary data.</text>
</comment>
<keyword evidence="3" id="KW-0804">Transcription</keyword>
<dbReference type="Gene3D" id="1.10.10.10">
    <property type="entry name" value="Winged helix-like DNA-binding domain superfamily/Winged helix DNA-binding domain"/>
    <property type="match status" value="1"/>
</dbReference>
<name>A0A511DMT6_9PSEU</name>
<dbReference type="GO" id="GO:0006950">
    <property type="term" value="P:response to stress"/>
    <property type="evidence" value="ECO:0007669"/>
    <property type="project" value="TreeGrafter"/>
</dbReference>
<organism evidence="5 6">
    <name type="scientific">Pseudonocardia sulfidoxydans NBRC 16205</name>
    <dbReference type="NCBI Taxonomy" id="1223511"/>
    <lineage>
        <taxon>Bacteria</taxon>
        <taxon>Bacillati</taxon>
        <taxon>Actinomycetota</taxon>
        <taxon>Actinomycetes</taxon>
        <taxon>Pseudonocardiales</taxon>
        <taxon>Pseudonocardiaceae</taxon>
        <taxon>Pseudonocardia</taxon>
    </lineage>
</organism>
<keyword evidence="2" id="KW-0238">DNA-binding</keyword>
<reference evidence="5 6" key="1">
    <citation type="submission" date="2019-07" db="EMBL/GenBank/DDBJ databases">
        <title>Whole genome shotgun sequence of Pseudonocardia sulfidoxydans NBRC 16205.</title>
        <authorList>
            <person name="Hosoyama A."/>
            <person name="Uohara A."/>
            <person name="Ohji S."/>
            <person name="Ichikawa N."/>
        </authorList>
    </citation>
    <scope>NUCLEOTIDE SEQUENCE [LARGE SCALE GENOMIC DNA]</scope>
    <source>
        <strain evidence="5 6">NBRC 16205</strain>
    </source>
</reference>
<dbReference type="RefSeq" id="WP_147113561.1">
    <property type="nucleotide sequence ID" value="NZ_BJVJ01000076.1"/>
</dbReference>
<dbReference type="Pfam" id="PF01047">
    <property type="entry name" value="MarR"/>
    <property type="match status" value="1"/>
</dbReference>
<protein>
    <recommendedName>
        <fullName evidence="4">HTH marR-type domain-containing protein</fullName>
    </recommendedName>
</protein>
<sequence length="142" mass="15552">MTTPDVHDTLAFGRLLHRLERAVSRRIGSALDGEASLDQWRVLALLSDGAGHPMTEIATHVAVPAPTLTKIVDRMVDAGMVHRRADDADRRRVLVLLTDDGRELQLRLAEAVARAEHEVTAALGDDAPAMRAMLERLAHRLG</sequence>
<dbReference type="Proteomes" id="UP000321685">
    <property type="component" value="Unassembled WGS sequence"/>
</dbReference>
<dbReference type="AlphaFoldDB" id="A0A511DMT6"/>
<evidence type="ECO:0000256" key="2">
    <source>
        <dbReference type="ARBA" id="ARBA00023125"/>
    </source>
</evidence>
<evidence type="ECO:0000313" key="5">
    <source>
        <dbReference type="EMBL" id="GEL26130.1"/>
    </source>
</evidence>
<dbReference type="PROSITE" id="PS50995">
    <property type="entry name" value="HTH_MARR_2"/>
    <property type="match status" value="1"/>
</dbReference>
<dbReference type="SMART" id="SM00347">
    <property type="entry name" value="HTH_MARR"/>
    <property type="match status" value="1"/>
</dbReference>
<proteinExistence type="predicted"/>
<dbReference type="InterPro" id="IPR000835">
    <property type="entry name" value="HTH_MarR-typ"/>
</dbReference>
<evidence type="ECO:0000259" key="4">
    <source>
        <dbReference type="PROSITE" id="PS50995"/>
    </source>
</evidence>
<accession>A0A511DMT6</accession>
<dbReference type="PANTHER" id="PTHR33164:SF64">
    <property type="entry name" value="TRANSCRIPTIONAL REGULATOR SLYA"/>
    <property type="match status" value="1"/>
</dbReference>
<gene>
    <name evidence="5" type="ORF">PSU4_50840</name>
</gene>
<dbReference type="PANTHER" id="PTHR33164">
    <property type="entry name" value="TRANSCRIPTIONAL REGULATOR, MARR FAMILY"/>
    <property type="match status" value="1"/>
</dbReference>